<reference evidence="1" key="1">
    <citation type="submission" date="2023-06" db="EMBL/GenBank/DDBJ databases">
        <authorList>
            <consortium name="Lawrence Berkeley National Laboratory"/>
            <person name="Ahrendt S."/>
            <person name="Sahu N."/>
            <person name="Indic B."/>
            <person name="Wong-Bajracharya J."/>
            <person name="Merenyi Z."/>
            <person name="Ke H.-M."/>
            <person name="Monk M."/>
            <person name="Kocsube S."/>
            <person name="Drula E."/>
            <person name="Lipzen A."/>
            <person name="Balint B."/>
            <person name="Henrissat B."/>
            <person name="Andreopoulos B."/>
            <person name="Martin F.M."/>
            <person name="Harder C.B."/>
            <person name="Rigling D."/>
            <person name="Ford K.L."/>
            <person name="Foster G.D."/>
            <person name="Pangilinan J."/>
            <person name="Papanicolaou A."/>
            <person name="Barry K."/>
            <person name="LaButti K."/>
            <person name="Viragh M."/>
            <person name="Koriabine M."/>
            <person name="Yan M."/>
            <person name="Riley R."/>
            <person name="Champramary S."/>
            <person name="Plett K.L."/>
            <person name="Tsai I.J."/>
            <person name="Slot J."/>
            <person name="Sipos G."/>
            <person name="Plett J."/>
            <person name="Nagy L.G."/>
            <person name="Grigoriev I.V."/>
        </authorList>
    </citation>
    <scope>NUCLEOTIDE SEQUENCE</scope>
    <source>
        <strain evidence="1">FPL87.14</strain>
    </source>
</reference>
<comment type="caution">
    <text evidence="1">The sequence shown here is derived from an EMBL/GenBank/DDBJ whole genome shotgun (WGS) entry which is preliminary data.</text>
</comment>
<proteinExistence type="predicted"/>
<accession>A0AA39MLR7</accession>
<gene>
    <name evidence="1" type="ORF">EV421DRAFT_1906601</name>
</gene>
<name>A0AA39MLR7_9AGAR</name>
<dbReference type="AlphaFoldDB" id="A0AA39MLR7"/>
<evidence type="ECO:0000313" key="2">
    <source>
        <dbReference type="Proteomes" id="UP001175226"/>
    </source>
</evidence>
<protein>
    <submittedName>
        <fullName evidence="1">Uncharacterized protein</fullName>
    </submittedName>
</protein>
<dbReference type="Proteomes" id="UP001175226">
    <property type="component" value="Unassembled WGS sequence"/>
</dbReference>
<evidence type="ECO:0000313" key="1">
    <source>
        <dbReference type="EMBL" id="KAK0438364.1"/>
    </source>
</evidence>
<dbReference type="EMBL" id="JAUEPT010000043">
    <property type="protein sequence ID" value="KAK0438364.1"/>
    <property type="molecule type" value="Genomic_DNA"/>
</dbReference>
<keyword evidence="2" id="KW-1185">Reference proteome</keyword>
<organism evidence="1 2">
    <name type="scientific">Armillaria borealis</name>
    <dbReference type="NCBI Taxonomy" id="47425"/>
    <lineage>
        <taxon>Eukaryota</taxon>
        <taxon>Fungi</taxon>
        <taxon>Dikarya</taxon>
        <taxon>Basidiomycota</taxon>
        <taxon>Agaricomycotina</taxon>
        <taxon>Agaricomycetes</taxon>
        <taxon>Agaricomycetidae</taxon>
        <taxon>Agaricales</taxon>
        <taxon>Marasmiineae</taxon>
        <taxon>Physalacriaceae</taxon>
        <taxon>Armillaria</taxon>
    </lineage>
</organism>
<sequence>MAWVVLVLAPVTADNLVNIQELLIVDMNPESSDVGHEHPMEIKDIGNRFTHKHENWPFVIVEILCFDVEEAPGLSHPDSELNWVSEITLGLCDVFDKVL</sequence>